<dbReference type="RefSeq" id="WP_406832813.1">
    <property type="nucleotide sequence ID" value="NZ_CP157483.1"/>
</dbReference>
<dbReference type="InterPro" id="IPR013762">
    <property type="entry name" value="Integrase-like_cat_sf"/>
</dbReference>
<evidence type="ECO:0000313" key="4">
    <source>
        <dbReference type="EMBL" id="XBO45321.1"/>
    </source>
</evidence>
<dbReference type="Gene3D" id="1.10.150.130">
    <property type="match status" value="1"/>
</dbReference>
<name>A0AAU7JYS8_9MICO</name>
<accession>A0AAU7JYS8</accession>
<feature type="domain" description="Tyr recombinase" evidence="3">
    <location>
        <begin position="210"/>
        <end position="404"/>
    </location>
</feature>
<dbReference type="SUPFAM" id="SSF56349">
    <property type="entry name" value="DNA breaking-rejoining enzymes"/>
    <property type="match status" value="1"/>
</dbReference>
<dbReference type="PROSITE" id="PS51898">
    <property type="entry name" value="TYR_RECOMBINASE"/>
    <property type="match status" value="1"/>
</dbReference>
<dbReference type="InterPro" id="IPR052925">
    <property type="entry name" value="Phage_Integrase-like_Recomb"/>
</dbReference>
<evidence type="ECO:0000256" key="1">
    <source>
        <dbReference type="ARBA" id="ARBA00023125"/>
    </source>
</evidence>
<dbReference type="GO" id="GO:0015074">
    <property type="term" value="P:DNA integration"/>
    <property type="evidence" value="ECO:0007669"/>
    <property type="project" value="InterPro"/>
</dbReference>
<sequence>MFLYDHAVEQARWTSLATVKGHVYAIRWHHRQANLPDPTADPLVKGLMAHLRARMGTAPQNQRTPARPDHALKAMTSTGAQSKRRRSGTALLMSRTRAALHLSAALHVTPGRVRYLSQDNVQLTSDAIQLPVFGTREGLVPEQTLRLGMESHADLIRAVKQWMEVAATVAPDQPFNQPTAAQDSHAVHRAVYHAVRTCAGQAGIATDAHQRPWTWTRKEFDRALECVDPAWREHRRTGAYLLIGLGLALRDASLRSITREGVAWTGAYYRVEVPHYKFGNGERVRSVHHTAGHPPTCPSCALDRWLEVRGDRPGPLFTAFDRHSATDRLVTQKTARRALVDLLDNAGVQGRWGTHSLRRGFISAAVDAGMPPEWIQGVTSHKSIDEILRYFDEADLRSLPSPLDAA</sequence>
<keyword evidence="2" id="KW-0233">DNA recombination</keyword>
<protein>
    <submittedName>
        <fullName evidence="4">Tyrosine-type recombinase/integrase</fullName>
    </submittedName>
</protein>
<dbReference type="SUPFAM" id="SSF47823">
    <property type="entry name" value="lambda integrase-like, N-terminal domain"/>
    <property type="match status" value="1"/>
</dbReference>
<dbReference type="GO" id="GO:0003677">
    <property type="term" value="F:DNA binding"/>
    <property type="evidence" value="ECO:0007669"/>
    <property type="project" value="UniProtKB-KW"/>
</dbReference>
<dbReference type="GO" id="GO:0006310">
    <property type="term" value="P:DNA recombination"/>
    <property type="evidence" value="ECO:0007669"/>
    <property type="project" value="UniProtKB-KW"/>
</dbReference>
<keyword evidence="1" id="KW-0238">DNA-binding</keyword>
<dbReference type="InterPro" id="IPR002104">
    <property type="entry name" value="Integrase_catalytic"/>
</dbReference>
<reference evidence="4" key="1">
    <citation type="submission" date="2024-05" db="EMBL/GenBank/DDBJ databases">
        <authorList>
            <person name="Kim S."/>
            <person name="Heo J."/>
            <person name="Choi H."/>
            <person name="Choi Y."/>
            <person name="Kwon S.-W."/>
            <person name="Kim Y."/>
        </authorList>
    </citation>
    <scope>NUCLEOTIDE SEQUENCE</scope>
    <source>
        <strain evidence="4">KACC 23699</strain>
    </source>
</reference>
<dbReference type="AlphaFoldDB" id="A0AAU7JYS8"/>
<dbReference type="InterPro" id="IPR010998">
    <property type="entry name" value="Integrase_recombinase_N"/>
</dbReference>
<evidence type="ECO:0000256" key="2">
    <source>
        <dbReference type="ARBA" id="ARBA00023172"/>
    </source>
</evidence>
<dbReference type="PANTHER" id="PTHR34605">
    <property type="entry name" value="PHAGE_INTEGRASE DOMAIN-CONTAINING PROTEIN"/>
    <property type="match status" value="1"/>
</dbReference>
<dbReference type="InterPro" id="IPR011010">
    <property type="entry name" value="DNA_brk_join_enz"/>
</dbReference>
<organism evidence="4">
    <name type="scientific">Pedococcus sp. KACC 23699</name>
    <dbReference type="NCBI Taxonomy" id="3149228"/>
    <lineage>
        <taxon>Bacteria</taxon>
        <taxon>Bacillati</taxon>
        <taxon>Actinomycetota</taxon>
        <taxon>Actinomycetes</taxon>
        <taxon>Micrococcales</taxon>
        <taxon>Intrasporangiaceae</taxon>
        <taxon>Pedococcus</taxon>
    </lineage>
</organism>
<dbReference type="Gene3D" id="1.10.443.10">
    <property type="entry name" value="Intergrase catalytic core"/>
    <property type="match status" value="1"/>
</dbReference>
<gene>
    <name evidence="4" type="ORF">ABEG17_08320</name>
</gene>
<evidence type="ECO:0000259" key="3">
    <source>
        <dbReference type="PROSITE" id="PS51898"/>
    </source>
</evidence>
<proteinExistence type="predicted"/>
<dbReference type="PANTHER" id="PTHR34605:SF4">
    <property type="entry name" value="DNA ADENINE METHYLTRANSFERASE"/>
    <property type="match status" value="1"/>
</dbReference>
<dbReference type="EMBL" id="CP157483">
    <property type="protein sequence ID" value="XBO45321.1"/>
    <property type="molecule type" value="Genomic_DNA"/>
</dbReference>
<dbReference type="Pfam" id="PF00589">
    <property type="entry name" value="Phage_integrase"/>
    <property type="match status" value="1"/>
</dbReference>